<protein>
    <recommendedName>
        <fullName evidence="6">Methyltransferase type 11 domain-containing protein</fullName>
    </recommendedName>
</protein>
<dbReference type="Pfam" id="PF08241">
    <property type="entry name" value="Methyltransf_11"/>
    <property type="match status" value="1"/>
</dbReference>
<dbReference type="InterPro" id="IPR013216">
    <property type="entry name" value="Methyltransf_11"/>
</dbReference>
<dbReference type="InterPro" id="IPR029063">
    <property type="entry name" value="SAM-dependent_MTases_sf"/>
</dbReference>
<comment type="pathway">
    <text evidence="1">Lipid metabolism.</text>
</comment>
<organism evidence="7">
    <name type="scientific">viral metagenome</name>
    <dbReference type="NCBI Taxonomy" id="1070528"/>
    <lineage>
        <taxon>unclassified sequences</taxon>
        <taxon>metagenomes</taxon>
        <taxon>organismal metagenomes</taxon>
    </lineage>
</organism>
<dbReference type="PANTHER" id="PTHR44307">
    <property type="entry name" value="PHOSPHOETHANOLAMINE METHYLTRANSFERASE"/>
    <property type="match status" value="1"/>
</dbReference>
<sequence length="317" mass="36627">MTTVVGQINKTINSIISAYNKASIWGKMLTFVTLFFLLVISFRRFTIFKEGFEQNEQFVFKSGTDLYDKFYADVYDYLVFNNMKDEFEVGELVNKTSPTSQSIILDIGCGTGHHVSQLADKGFNITGLDISPAMIAKAKELYPQGNYKVGDALVQGEFNPNSFTHILSMYFTVYYFQDKRQFFNNCFQWLMPGGYLVVHLVDRKHFDPILPPGNPLLFVSPQKYAKERITSTKVKFDDFAYSAKFDLNEESGIAKFTEKFKNDNNGYIRKQEHIMYMPDTQQIIDEAQGCGFILEGKIDLLQCQYEYQYLYIFVKPN</sequence>
<dbReference type="GO" id="GO:0008757">
    <property type="term" value="F:S-adenosylmethionine-dependent methyltransferase activity"/>
    <property type="evidence" value="ECO:0007669"/>
    <property type="project" value="InterPro"/>
</dbReference>
<evidence type="ECO:0000256" key="3">
    <source>
        <dbReference type="ARBA" id="ARBA00022679"/>
    </source>
</evidence>
<dbReference type="PANTHER" id="PTHR44307:SF2">
    <property type="entry name" value="PHOSPHOETHANOLAMINE METHYLTRANSFERASE ISOFORM X1"/>
    <property type="match status" value="1"/>
</dbReference>
<keyword evidence="2" id="KW-0489">Methyltransferase</keyword>
<dbReference type="CDD" id="cd02440">
    <property type="entry name" value="AdoMet_MTases"/>
    <property type="match status" value="1"/>
</dbReference>
<dbReference type="AlphaFoldDB" id="A0A6C0IS48"/>
<evidence type="ECO:0000313" key="7">
    <source>
        <dbReference type="EMBL" id="QHT96041.1"/>
    </source>
</evidence>
<evidence type="ECO:0000256" key="2">
    <source>
        <dbReference type="ARBA" id="ARBA00022603"/>
    </source>
</evidence>
<evidence type="ECO:0000256" key="1">
    <source>
        <dbReference type="ARBA" id="ARBA00005189"/>
    </source>
</evidence>
<dbReference type="SUPFAM" id="SSF53335">
    <property type="entry name" value="S-adenosyl-L-methionine-dependent methyltransferases"/>
    <property type="match status" value="1"/>
</dbReference>
<name>A0A6C0IS48_9ZZZZ</name>
<dbReference type="EMBL" id="MN740250">
    <property type="protein sequence ID" value="QHT96041.1"/>
    <property type="molecule type" value="Genomic_DNA"/>
</dbReference>
<evidence type="ECO:0000256" key="5">
    <source>
        <dbReference type="SAM" id="Phobius"/>
    </source>
</evidence>
<dbReference type="Gene3D" id="3.40.50.150">
    <property type="entry name" value="Vaccinia Virus protein VP39"/>
    <property type="match status" value="1"/>
</dbReference>
<evidence type="ECO:0000256" key="4">
    <source>
        <dbReference type="ARBA" id="ARBA00025707"/>
    </source>
</evidence>
<keyword evidence="5" id="KW-1133">Transmembrane helix</keyword>
<comment type="pathway">
    <text evidence="4">Phospholipid metabolism.</text>
</comment>
<feature type="transmembrane region" description="Helical" evidence="5">
    <location>
        <begin position="24"/>
        <end position="42"/>
    </location>
</feature>
<keyword evidence="5" id="KW-0812">Transmembrane</keyword>
<keyword evidence="5" id="KW-0472">Membrane</keyword>
<reference evidence="7" key="1">
    <citation type="journal article" date="2020" name="Nature">
        <title>Giant virus diversity and host interactions through global metagenomics.</title>
        <authorList>
            <person name="Schulz F."/>
            <person name="Roux S."/>
            <person name="Paez-Espino D."/>
            <person name="Jungbluth S."/>
            <person name="Walsh D.A."/>
            <person name="Denef V.J."/>
            <person name="McMahon K.D."/>
            <person name="Konstantinidis K.T."/>
            <person name="Eloe-Fadrosh E.A."/>
            <person name="Kyrpides N.C."/>
            <person name="Woyke T."/>
        </authorList>
    </citation>
    <scope>NUCLEOTIDE SEQUENCE</scope>
    <source>
        <strain evidence="7">GVMAG-M-3300024301-20</strain>
    </source>
</reference>
<proteinExistence type="predicted"/>
<feature type="domain" description="Methyltransferase type 11" evidence="6">
    <location>
        <begin position="105"/>
        <end position="198"/>
    </location>
</feature>
<accession>A0A6C0IS48</accession>
<evidence type="ECO:0000259" key="6">
    <source>
        <dbReference type="Pfam" id="PF08241"/>
    </source>
</evidence>
<keyword evidence="3" id="KW-0808">Transferase</keyword>
<dbReference type="GO" id="GO:0032259">
    <property type="term" value="P:methylation"/>
    <property type="evidence" value="ECO:0007669"/>
    <property type="project" value="UniProtKB-KW"/>
</dbReference>